<dbReference type="SUPFAM" id="SSF55347">
    <property type="entry name" value="Glyceraldehyde-3-phosphate dehydrogenase-like, C-terminal domain"/>
    <property type="match status" value="1"/>
</dbReference>
<evidence type="ECO:0000256" key="1">
    <source>
        <dbReference type="ARBA" id="ARBA00023002"/>
    </source>
</evidence>
<dbReference type="Pfam" id="PF02894">
    <property type="entry name" value="GFO_IDH_MocA_C"/>
    <property type="match status" value="1"/>
</dbReference>
<dbReference type="GO" id="GO:0016491">
    <property type="term" value="F:oxidoreductase activity"/>
    <property type="evidence" value="ECO:0007669"/>
    <property type="project" value="UniProtKB-KW"/>
</dbReference>
<dbReference type="PANTHER" id="PTHR43593">
    <property type="match status" value="1"/>
</dbReference>
<reference evidence="5" key="1">
    <citation type="submission" date="2021-02" db="EMBL/GenBank/DDBJ databases">
        <authorList>
            <person name="Dougan E. K."/>
            <person name="Rhodes N."/>
            <person name="Thang M."/>
            <person name="Chan C."/>
        </authorList>
    </citation>
    <scope>NUCLEOTIDE SEQUENCE</scope>
</reference>
<dbReference type="SUPFAM" id="SSF51735">
    <property type="entry name" value="NAD(P)-binding Rossmann-fold domains"/>
    <property type="match status" value="1"/>
</dbReference>
<dbReference type="Proteomes" id="UP000601435">
    <property type="component" value="Unassembled WGS sequence"/>
</dbReference>
<evidence type="ECO:0000259" key="4">
    <source>
        <dbReference type="Pfam" id="PF02894"/>
    </source>
</evidence>
<feature type="domain" description="Gfo/Idh/MocA-like oxidoreductase C-terminal" evidence="4">
    <location>
        <begin position="927"/>
        <end position="1148"/>
    </location>
</feature>
<dbReference type="AlphaFoldDB" id="A0A812KD86"/>
<dbReference type="Pfam" id="PF02668">
    <property type="entry name" value="TauD"/>
    <property type="match status" value="1"/>
</dbReference>
<dbReference type="Gene3D" id="3.40.50.720">
    <property type="entry name" value="NAD(P)-binding Rossmann-like Domain"/>
    <property type="match status" value="1"/>
</dbReference>
<dbReference type="InterPro" id="IPR050424">
    <property type="entry name" value="Gfo-Idh-MocA_inositol_DH"/>
</dbReference>
<dbReference type="Gene3D" id="3.40.50.1820">
    <property type="entry name" value="alpha/beta hydrolase"/>
    <property type="match status" value="1"/>
</dbReference>
<organism evidence="5 6">
    <name type="scientific">Symbiodinium necroappetens</name>
    <dbReference type="NCBI Taxonomy" id="1628268"/>
    <lineage>
        <taxon>Eukaryota</taxon>
        <taxon>Sar</taxon>
        <taxon>Alveolata</taxon>
        <taxon>Dinophyceae</taxon>
        <taxon>Suessiales</taxon>
        <taxon>Symbiodiniaceae</taxon>
        <taxon>Symbiodinium</taxon>
    </lineage>
</organism>
<keyword evidence="1" id="KW-0560">Oxidoreductase</keyword>
<dbReference type="GO" id="GO:0000166">
    <property type="term" value="F:nucleotide binding"/>
    <property type="evidence" value="ECO:0007669"/>
    <property type="project" value="InterPro"/>
</dbReference>
<dbReference type="InterPro" id="IPR000683">
    <property type="entry name" value="Gfo/Idh/MocA-like_OxRdtase_N"/>
</dbReference>
<keyword evidence="6" id="KW-1185">Reference proteome</keyword>
<feature type="domain" description="TauD/TfdA-like" evidence="3">
    <location>
        <begin position="482"/>
        <end position="765"/>
    </location>
</feature>
<evidence type="ECO:0000259" key="2">
    <source>
        <dbReference type="Pfam" id="PF01408"/>
    </source>
</evidence>
<dbReference type="PANTHER" id="PTHR43593:SF1">
    <property type="entry name" value="INOSITOL 2-DEHYDROGENASE"/>
    <property type="match status" value="1"/>
</dbReference>
<dbReference type="Gene3D" id="3.60.130.10">
    <property type="entry name" value="Clavaminate synthase-like"/>
    <property type="match status" value="1"/>
</dbReference>
<dbReference type="SUPFAM" id="SSF51197">
    <property type="entry name" value="Clavaminate synthase-like"/>
    <property type="match status" value="1"/>
</dbReference>
<accession>A0A812KD86</accession>
<feature type="domain" description="Gfo/Idh/MocA-like oxidoreductase N-terminal" evidence="2">
    <location>
        <begin position="778"/>
        <end position="894"/>
    </location>
</feature>
<comment type="caution">
    <text evidence="5">The sequence shown here is derived from an EMBL/GenBank/DDBJ whole genome shotgun (WGS) entry which is preliminary data.</text>
</comment>
<dbReference type="InterPro" id="IPR003819">
    <property type="entry name" value="TauD/TfdA-like"/>
</dbReference>
<dbReference type="Gene3D" id="3.30.360.10">
    <property type="entry name" value="Dihydrodipicolinate Reductase, domain 2"/>
    <property type="match status" value="1"/>
</dbReference>
<dbReference type="InterPro" id="IPR004104">
    <property type="entry name" value="Gfo/Idh/MocA-like_OxRdtase_C"/>
</dbReference>
<gene>
    <name evidence="5" type="ORF">SNEC2469_LOCUS3115</name>
</gene>
<protein>
    <submittedName>
        <fullName evidence="5">Uncharacterized protein</fullName>
    </submittedName>
</protein>
<dbReference type="Pfam" id="PF01408">
    <property type="entry name" value="GFO_IDH_MocA"/>
    <property type="match status" value="1"/>
</dbReference>
<proteinExistence type="predicted"/>
<dbReference type="OrthoDB" id="408743at2759"/>
<name>A0A812KD86_9DINO</name>
<evidence type="ECO:0000313" key="6">
    <source>
        <dbReference type="Proteomes" id="UP000601435"/>
    </source>
</evidence>
<evidence type="ECO:0000313" key="5">
    <source>
        <dbReference type="EMBL" id="CAE7225135.1"/>
    </source>
</evidence>
<dbReference type="InterPro" id="IPR029058">
    <property type="entry name" value="AB_hydrolase_fold"/>
</dbReference>
<dbReference type="InterPro" id="IPR036291">
    <property type="entry name" value="NAD(P)-bd_dom_sf"/>
</dbReference>
<evidence type="ECO:0000259" key="3">
    <source>
        <dbReference type="Pfam" id="PF02668"/>
    </source>
</evidence>
<sequence length="1175" mass="131290">MTSAWESDVVECKLCDHCEYRAERGKATCCDKCSGSNESDGHEAHCPRLSREVLQQCRWEHFRCDLGAEEEAICLVVPPRAPIEGPAPVLLFLTGNGHVDDRQDFLSGGVDQLLRNGDLRQYVLLAPKPLWKTGVLRHNDNWRTAWCEDAIWALVTEMLRRLGPTNVDPTRLYATGLSLGAIGVWHLALRYGEYLAGIVPISGRCEWPFNSWPKTGGLDQAVAKRLENIPLRCYQIDADRYGGTPVHDLEWLCWGLPETSREVTLRGMEPDRQVEVKIRSWERPSGKHWDLWEAKGPLKDWAYYDDWGGDKHCLWNRVYPYPEWGLPSFLASHAVPHDRCWKLDAPIPVIDSSKVEDSMEVDPPVESHPEPPCKMSTGDMEVMEEQVQLRHEESEIVQAIGLHVPDDEKIEKVSDVVLEEWGGSDAFAVKFVFQAAFASCCWCATVMELLPCSLPEQRPRSFGGEDFPLVLSPSRQSNARELSAWAASRSAELQKLLLHHGAVLFRDCGITSAEDFGLLVRAMGCEGYDYVGGAAPRTEVVKGVVFTSNESPPDQPIPFHHELAQSPTPPNYILFCCEVESKHGGATPIIPSDEVADFFMSHFPDFAREVEAKGVRYIRTMPEVTDPTSAQGRSWAESYAVKTREEAEEVMTKQGSTWEWLSGGDLKVTTAALPALRMDERTGRRVFFNSVIAAFTGWNDSRNVGEEAVVLGDFSPVNKHALRAVARFMAEREVAFAWKKGDILIVDNGSVLHSRQSFEPPRRVLAALRGKPLLGPALRAGIIGTGAMGKEHIRNVALMGEQMVVTAIADSSEAALREALEELGERAPRVAVFRSDEELINCDFVDVLIICTPNFQHIHTLRKAILSDKHILCEKPLCTTVEDCEEVERLLTERVVRSGSEKAPVFMTGMEYRYMPPIRRLIEESDSRKLGEPRVLSIREHRFPFLVKVDNWNRFNRNTGGTLVEKACHFFDLMRRILQSEPVSVYASGDQAMNHKDEVYDGGIPDIIDHALAVVEFANGARASLDLCMFAEDEQTEQVRVVCQQGSVEAKCPESTVRIVQRRKVRGLGRTPPGKEERAVPEVIRLPISRELAAAGYHEGATFFELEAFAEAVRGKRAVPVTARDGKMAVLMGVAAHRSIALGRPVRLSPAGQIVEEPSADPPPPLIQQQVWSRL</sequence>
<dbReference type="EMBL" id="CAJNJA010007475">
    <property type="protein sequence ID" value="CAE7225135.1"/>
    <property type="molecule type" value="Genomic_DNA"/>
</dbReference>
<dbReference type="InterPro" id="IPR042098">
    <property type="entry name" value="TauD-like_sf"/>
</dbReference>
<dbReference type="SUPFAM" id="SSF53474">
    <property type="entry name" value="alpha/beta-Hydrolases"/>
    <property type="match status" value="1"/>
</dbReference>